<dbReference type="Pfam" id="PF03958">
    <property type="entry name" value="Secretin_N"/>
    <property type="match status" value="3"/>
</dbReference>
<evidence type="ECO:0000256" key="10">
    <source>
        <dbReference type="RuleBase" id="RU004004"/>
    </source>
</evidence>
<keyword evidence="16" id="KW-1185">Reference proteome</keyword>
<feature type="chain" id="PRO_5030569053" evidence="11">
    <location>
        <begin position="22"/>
        <end position="665"/>
    </location>
</feature>
<dbReference type="NCBIfam" id="TIGR02517">
    <property type="entry name" value="type_II_gspD"/>
    <property type="match status" value="1"/>
</dbReference>
<evidence type="ECO:0000256" key="5">
    <source>
        <dbReference type="ARBA" id="ARBA00022692"/>
    </source>
</evidence>
<organism evidence="15 16">
    <name type="scientific">Halomonas campaniensis</name>
    <dbReference type="NCBI Taxonomy" id="213554"/>
    <lineage>
        <taxon>Bacteria</taxon>
        <taxon>Pseudomonadati</taxon>
        <taxon>Pseudomonadota</taxon>
        <taxon>Gammaproteobacteria</taxon>
        <taxon>Oceanospirillales</taxon>
        <taxon>Halomonadaceae</taxon>
        <taxon>Halomonas</taxon>
    </lineage>
</organism>
<dbReference type="InterPro" id="IPR001775">
    <property type="entry name" value="GspD/PilQ"/>
</dbReference>
<keyword evidence="3 10" id="KW-0813">Transport</keyword>
<dbReference type="Proteomes" id="UP000553442">
    <property type="component" value="Unassembled WGS sequence"/>
</dbReference>
<evidence type="ECO:0000256" key="9">
    <source>
        <dbReference type="ARBA" id="ARBA00023237"/>
    </source>
</evidence>
<evidence type="ECO:0000256" key="2">
    <source>
        <dbReference type="ARBA" id="ARBA00006980"/>
    </source>
</evidence>
<evidence type="ECO:0000313" key="16">
    <source>
        <dbReference type="Proteomes" id="UP000553442"/>
    </source>
</evidence>
<evidence type="ECO:0000256" key="6">
    <source>
        <dbReference type="ARBA" id="ARBA00022729"/>
    </source>
</evidence>
<dbReference type="AlphaFoldDB" id="A0A7W5K2B6"/>
<dbReference type="PANTHER" id="PTHR30332:SF24">
    <property type="entry name" value="SECRETIN GSPD-RELATED"/>
    <property type="match status" value="1"/>
</dbReference>
<dbReference type="GO" id="GO:0015627">
    <property type="term" value="C:type II protein secretion system complex"/>
    <property type="evidence" value="ECO:0007669"/>
    <property type="project" value="InterPro"/>
</dbReference>
<proteinExistence type="inferred from homology"/>
<keyword evidence="5" id="KW-0812">Transmembrane</keyword>
<comment type="subcellular location">
    <subcellularLocation>
        <location evidence="1 10">Cell outer membrane</location>
    </subcellularLocation>
</comment>
<protein>
    <submittedName>
        <fullName evidence="15">General secretion pathway protein D</fullName>
    </submittedName>
</protein>
<dbReference type="InterPro" id="IPR050810">
    <property type="entry name" value="Bact_Secretion_Sys_Channel"/>
</dbReference>
<evidence type="ECO:0000313" key="15">
    <source>
        <dbReference type="EMBL" id="MBB3330627.1"/>
    </source>
</evidence>
<dbReference type="InterPro" id="IPR004846">
    <property type="entry name" value="T2SS/T3SS_dom"/>
</dbReference>
<keyword evidence="7" id="KW-0653">Protein transport</keyword>
<dbReference type="Pfam" id="PF00263">
    <property type="entry name" value="Secretin"/>
    <property type="match status" value="1"/>
</dbReference>
<dbReference type="InterPro" id="IPR049371">
    <property type="entry name" value="GspD-like_N0"/>
</dbReference>
<feature type="domain" description="NolW-like" evidence="13">
    <location>
        <begin position="263"/>
        <end position="354"/>
    </location>
</feature>
<name>A0A7W5K2B6_9GAMM</name>
<reference evidence="15 16" key="1">
    <citation type="submission" date="2020-08" db="EMBL/GenBank/DDBJ databases">
        <title>Genomic Encyclopedia of Archaeal and Bacterial Type Strains, Phase II (KMG-II): from individual species to whole genera.</title>
        <authorList>
            <person name="Goeker M."/>
        </authorList>
    </citation>
    <scope>NUCLEOTIDE SEQUENCE [LARGE SCALE GENOMIC DNA]</scope>
    <source>
        <strain evidence="15 16">5AG</strain>
    </source>
</reference>
<dbReference type="InterPro" id="IPR013356">
    <property type="entry name" value="T2SS_GspD"/>
</dbReference>
<feature type="domain" description="Type II/III secretion system secretin-like" evidence="12">
    <location>
        <begin position="447"/>
        <end position="608"/>
    </location>
</feature>
<keyword evidence="4" id="KW-1134">Transmembrane beta strand</keyword>
<feature type="domain" description="NolW-like" evidence="13">
    <location>
        <begin position="195"/>
        <end position="258"/>
    </location>
</feature>
<evidence type="ECO:0000256" key="1">
    <source>
        <dbReference type="ARBA" id="ARBA00004442"/>
    </source>
</evidence>
<feature type="signal peptide" evidence="11">
    <location>
        <begin position="1"/>
        <end position="21"/>
    </location>
</feature>
<evidence type="ECO:0000256" key="8">
    <source>
        <dbReference type="ARBA" id="ARBA00023136"/>
    </source>
</evidence>
<dbReference type="GO" id="GO:0009279">
    <property type="term" value="C:cell outer membrane"/>
    <property type="evidence" value="ECO:0007669"/>
    <property type="project" value="UniProtKB-SubCell"/>
</dbReference>
<dbReference type="GO" id="GO:0015628">
    <property type="term" value="P:protein secretion by the type II secretion system"/>
    <property type="evidence" value="ECO:0007669"/>
    <property type="project" value="InterPro"/>
</dbReference>
<evidence type="ECO:0000256" key="7">
    <source>
        <dbReference type="ARBA" id="ARBA00022927"/>
    </source>
</evidence>
<evidence type="ECO:0000256" key="11">
    <source>
        <dbReference type="SAM" id="SignalP"/>
    </source>
</evidence>
<accession>A0A7W5K2B6</accession>
<dbReference type="PANTHER" id="PTHR30332">
    <property type="entry name" value="PROBABLE GENERAL SECRETION PATHWAY PROTEIN D"/>
    <property type="match status" value="1"/>
</dbReference>
<evidence type="ECO:0000256" key="3">
    <source>
        <dbReference type="ARBA" id="ARBA00022448"/>
    </source>
</evidence>
<dbReference type="EMBL" id="JACHZF010000009">
    <property type="protein sequence ID" value="MBB3330627.1"/>
    <property type="molecule type" value="Genomic_DNA"/>
</dbReference>
<dbReference type="InterPro" id="IPR005644">
    <property type="entry name" value="NolW-like"/>
</dbReference>
<dbReference type="RefSeq" id="WP_183330742.1">
    <property type="nucleotide sequence ID" value="NZ_JACHZF010000009.1"/>
</dbReference>
<keyword evidence="8" id="KW-0472">Membrane</keyword>
<dbReference type="Pfam" id="PF21305">
    <property type="entry name" value="type_II_gspD_N0"/>
    <property type="match status" value="1"/>
</dbReference>
<evidence type="ECO:0000259" key="12">
    <source>
        <dbReference type="Pfam" id="PF00263"/>
    </source>
</evidence>
<dbReference type="Gene3D" id="3.30.1370.120">
    <property type="match status" value="3"/>
</dbReference>
<dbReference type="PRINTS" id="PR00811">
    <property type="entry name" value="BCTERIALGSPD"/>
</dbReference>
<gene>
    <name evidence="15" type="ORF">BDK63_001495</name>
</gene>
<evidence type="ECO:0000256" key="4">
    <source>
        <dbReference type="ARBA" id="ARBA00022452"/>
    </source>
</evidence>
<feature type="domain" description="GspD-like N0" evidence="14">
    <location>
        <begin position="35"/>
        <end position="105"/>
    </location>
</feature>
<comment type="similarity">
    <text evidence="2">Belongs to the bacterial secretin family. GSP D subfamily.</text>
</comment>
<comment type="caution">
    <text evidence="15">The sequence shown here is derived from an EMBL/GenBank/DDBJ whole genome shotgun (WGS) entry which is preliminary data.</text>
</comment>
<dbReference type="InterPro" id="IPR038591">
    <property type="entry name" value="NolW-like_sf"/>
</dbReference>
<evidence type="ECO:0000259" key="14">
    <source>
        <dbReference type="Pfam" id="PF21305"/>
    </source>
</evidence>
<keyword evidence="6 11" id="KW-0732">Signal</keyword>
<feature type="domain" description="NolW-like" evidence="13">
    <location>
        <begin position="130"/>
        <end position="191"/>
    </location>
</feature>
<evidence type="ECO:0000259" key="13">
    <source>
        <dbReference type="Pfam" id="PF03958"/>
    </source>
</evidence>
<keyword evidence="9" id="KW-0998">Cell outer membrane</keyword>
<sequence>MNPRHLIAVLCLATLASTALAQPALPETGADRYDVDFRNVSIGEFIESIGRITQRRFVVDPRVQGTISLTSQRSLDAEELYRVFQDELQVNGFATVPLPDGQVRVVPDELARTQPLPLLDEARDGHTIATTVIETRQLDAATLATILEPLVDARTGTITPYPESRLVVITDWQDNLERLTRLARLIDSRQEARAEIIPLRHARPEDLSETLDGILQSGGAGNARVIAAPNAGALVVFGDRSDRQRARALAEGLDTPVERHARTRVVYLNHAAAEEVMAVLESLRANGVVPDTAPATAPESPVGRALPAGRPSASAADVALAVHPSTNALILSGPPEQLEAYLSIVAQLDIRRAQVAVEAIIAEITESRARQLGMQWLFADTGSGSTVPVGGINFATSSSTGITELAAAGAAGDTSTLGGLLGGINGITTGVGRLDSGGVSFAALLNALQSDAETNLLSTPSLMTLDNAEAYILVGQEVPFVTGSTTVDNTNPFQTIQREDVGIKLRIRPQISADNTIRLSITQEVSSIASNVSASDVVTNKREIETAVTARDGGIVVLGGLISNQGRNSRQQVPLLGDIPLVGNLFRYSDRASEKQNLMVFIRARVVRDDQALDAASAEKYRFMRAQQLLHQLDEEQTLPPWEEASLSLNTLYPSARGRLGELAP</sequence>